<dbReference type="GO" id="GO:0043161">
    <property type="term" value="P:proteasome-mediated ubiquitin-dependent protein catabolic process"/>
    <property type="evidence" value="ECO:0007669"/>
    <property type="project" value="TreeGrafter"/>
</dbReference>
<dbReference type="PANTHER" id="PTHR46202:SF1">
    <property type="entry name" value="DNA EXCISION REPAIR PROTEIN ERCC-8"/>
    <property type="match status" value="1"/>
</dbReference>
<dbReference type="Gene3D" id="2.130.10.10">
    <property type="entry name" value="YVTN repeat-like/Quinoprotein amine dehydrogenase"/>
    <property type="match status" value="1"/>
</dbReference>
<evidence type="ECO:0000313" key="1">
    <source>
        <dbReference type="EMBL" id="JAC13917.1"/>
    </source>
</evidence>
<accession>A0A023EXJ5</accession>
<dbReference type="GO" id="GO:0000209">
    <property type="term" value="P:protein polyubiquitination"/>
    <property type="evidence" value="ECO:0007669"/>
    <property type="project" value="TreeGrafter"/>
</dbReference>
<dbReference type="GO" id="GO:0006283">
    <property type="term" value="P:transcription-coupled nucleotide-excision repair"/>
    <property type="evidence" value="ECO:0007669"/>
    <property type="project" value="InterPro"/>
</dbReference>
<dbReference type="EMBL" id="GBBI01004795">
    <property type="protein sequence ID" value="JAC13917.1"/>
    <property type="molecule type" value="mRNA"/>
</dbReference>
<sequence length="337" mass="38168">AIQLGTLLPAKFRRHSSYIKGCNLTVSNNKQFKTSYLDNVFYVDLSLNRLIMAIGVTKFKLFNLTVDEVCDPITGFWAKDYHLSLGLPCVTWGHNCTFFITSGDGSHLRIHDTNTLLAIEDFNLDGANRSNLPLATLGHESCPFNSSLVAAACTNGSVPVVDLRTGNLELVAGRNLPDVSSISWSPFHEHIIAVTSNASHSLQIWDMRHLRQHETSIRCVTELSPDLQFVDYSTLICQRNMSLDIIDIFKEEIITQVFIEQTNRYRRKNKCAVNHNSQPKLVYFPMGEELAVLNLKNYSIVNYYRESLFPIEIAVLNESLQELYTFSDKEAIVWNQG</sequence>
<dbReference type="InterPro" id="IPR036322">
    <property type="entry name" value="WD40_repeat_dom_sf"/>
</dbReference>
<dbReference type="SUPFAM" id="SSF50978">
    <property type="entry name" value="WD40 repeat-like"/>
    <property type="match status" value="1"/>
</dbReference>
<feature type="non-terminal residue" evidence="1">
    <location>
        <position position="1"/>
    </location>
</feature>
<dbReference type="GO" id="GO:0031464">
    <property type="term" value="C:Cul4A-RING E3 ubiquitin ligase complex"/>
    <property type="evidence" value="ECO:0007669"/>
    <property type="project" value="TreeGrafter"/>
</dbReference>
<protein>
    <submittedName>
        <fullName evidence="1">Putative transcription-coupled repair protein csa</fullName>
    </submittedName>
</protein>
<dbReference type="GO" id="GO:0000109">
    <property type="term" value="C:nucleotide-excision repair complex"/>
    <property type="evidence" value="ECO:0007669"/>
    <property type="project" value="TreeGrafter"/>
</dbReference>
<reference evidence="1" key="1">
    <citation type="journal article" date="2014" name="PLoS Negl. Trop. Dis.">
        <title>An updated insight into the Sialotranscriptome of Triatoma infestans: developmental stage and geographic variations.</title>
        <authorList>
            <person name="Schwarz A."/>
            <person name="Medrano-Mercado N."/>
            <person name="Schaub G.A."/>
            <person name="Struchiner C.J."/>
            <person name="Bargues M.D."/>
            <person name="Levy M.Z."/>
            <person name="Ribeiro J.M."/>
        </authorList>
    </citation>
    <scope>NUCLEOTIDE SEQUENCE</scope>
    <source>
        <strain evidence="1">Chile</strain>
        <tissue evidence="1">Salivary glands</tissue>
    </source>
</reference>
<dbReference type="AlphaFoldDB" id="A0A023EXJ5"/>
<organism evidence="1">
    <name type="scientific">Triatoma infestans</name>
    <name type="common">Assassin bug</name>
    <dbReference type="NCBI Taxonomy" id="30076"/>
    <lineage>
        <taxon>Eukaryota</taxon>
        <taxon>Metazoa</taxon>
        <taxon>Ecdysozoa</taxon>
        <taxon>Arthropoda</taxon>
        <taxon>Hexapoda</taxon>
        <taxon>Insecta</taxon>
        <taxon>Pterygota</taxon>
        <taxon>Neoptera</taxon>
        <taxon>Paraneoptera</taxon>
        <taxon>Hemiptera</taxon>
        <taxon>Heteroptera</taxon>
        <taxon>Panheteroptera</taxon>
        <taxon>Cimicomorpha</taxon>
        <taxon>Reduviidae</taxon>
        <taxon>Triatominae</taxon>
        <taxon>Triatoma</taxon>
    </lineage>
</organism>
<dbReference type="PANTHER" id="PTHR46202">
    <property type="entry name" value="DNA EXCISION REPAIR PROTEIN ERCC-8"/>
    <property type="match status" value="1"/>
</dbReference>
<proteinExistence type="evidence at transcript level"/>
<dbReference type="InterPro" id="IPR015943">
    <property type="entry name" value="WD40/YVTN_repeat-like_dom_sf"/>
</dbReference>
<name>A0A023EXJ5_TRIIF</name>
<dbReference type="InterPro" id="IPR042238">
    <property type="entry name" value="Rad28/ERCC8/Ckn1/ATCSA-1"/>
</dbReference>